<sequence length="105" mass="12241">MFKHPVKTKNNEAISMSIIDNNTIGPPEIFTDHEIDHVMERIASNAQTIETLCIETLSHMSTDREDWEKSIEICESLMLASMRSAQQIRWITNWYSQRLRDSNTD</sequence>
<dbReference type="Proteomes" id="UP000234845">
    <property type="component" value="Unassembled WGS sequence"/>
</dbReference>
<evidence type="ECO:0000313" key="2">
    <source>
        <dbReference type="Proteomes" id="UP000234845"/>
    </source>
</evidence>
<keyword evidence="2" id="KW-1185">Reference proteome</keyword>
<protein>
    <submittedName>
        <fullName evidence="1">Uncharacterized protein</fullName>
    </submittedName>
</protein>
<reference evidence="2" key="1">
    <citation type="submission" date="2017-11" db="EMBL/GenBank/DDBJ databases">
        <title>The draft genome sequence of Chromatocurvus sp. F02.</title>
        <authorList>
            <person name="Du Z.-J."/>
            <person name="Chang Y.-Q."/>
        </authorList>
    </citation>
    <scope>NUCLEOTIDE SEQUENCE [LARGE SCALE GENOMIC DNA]</scope>
    <source>
        <strain evidence="2">F02</strain>
    </source>
</reference>
<organism evidence="1 2">
    <name type="scientific">Kineobactrum sediminis</name>
    <dbReference type="NCBI Taxonomy" id="1905677"/>
    <lineage>
        <taxon>Bacteria</taxon>
        <taxon>Pseudomonadati</taxon>
        <taxon>Pseudomonadota</taxon>
        <taxon>Gammaproteobacteria</taxon>
        <taxon>Cellvibrionales</taxon>
        <taxon>Halieaceae</taxon>
        <taxon>Kineobactrum</taxon>
    </lineage>
</organism>
<proteinExistence type="predicted"/>
<name>A0A2N5Y1E8_9GAMM</name>
<accession>A0A2N5Y1E8</accession>
<gene>
    <name evidence="1" type="ORF">CWI75_10645</name>
</gene>
<dbReference type="AlphaFoldDB" id="A0A2N5Y1E8"/>
<evidence type="ECO:0000313" key="1">
    <source>
        <dbReference type="EMBL" id="PLW82230.1"/>
    </source>
</evidence>
<dbReference type="EMBL" id="PKLZ01000008">
    <property type="protein sequence ID" value="PLW82230.1"/>
    <property type="molecule type" value="Genomic_DNA"/>
</dbReference>
<comment type="caution">
    <text evidence="1">The sequence shown here is derived from an EMBL/GenBank/DDBJ whole genome shotgun (WGS) entry which is preliminary data.</text>
</comment>